<dbReference type="InterPro" id="IPR005691">
    <property type="entry name" value="Tic20"/>
</dbReference>
<feature type="compositionally biased region" description="Polar residues" evidence="8">
    <location>
        <begin position="37"/>
        <end position="47"/>
    </location>
</feature>
<evidence type="ECO:0000256" key="8">
    <source>
        <dbReference type="SAM" id="MobiDB-lite"/>
    </source>
</evidence>
<name>A0A7N0TBE1_KALFE</name>
<evidence type="ECO:0000313" key="9">
    <source>
        <dbReference type="EnsemblPlants" id="Kaladp0031s0091.1.v1.1.CDS.1"/>
    </source>
</evidence>
<dbReference type="AlphaFoldDB" id="A0A7N0TBE1"/>
<dbReference type="Proteomes" id="UP000594263">
    <property type="component" value="Unplaced"/>
</dbReference>
<feature type="transmembrane region" description="Helical" evidence="7">
    <location>
        <begin position="101"/>
        <end position="126"/>
    </location>
</feature>
<feature type="region of interest" description="Disordered" evidence="8">
    <location>
        <begin position="34"/>
        <end position="56"/>
    </location>
</feature>
<evidence type="ECO:0000256" key="5">
    <source>
        <dbReference type="ARBA" id="ARBA00022989"/>
    </source>
</evidence>
<dbReference type="PANTHER" id="PTHR33510">
    <property type="entry name" value="PROTEIN TIC 20-II, CHLOROPLASTIC"/>
    <property type="match status" value="1"/>
</dbReference>
<evidence type="ECO:0000256" key="7">
    <source>
        <dbReference type="RuleBase" id="RU367003"/>
    </source>
</evidence>
<accession>A0A7N0TBE1</accession>
<keyword evidence="7" id="KW-0150">Chloroplast</keyword>
<dbReference type="OMA" id="KLMVWGH"/>
<evidence type="ECO:0000256" key="3">
    <source>
        <dbReference type="ARBA" id="ARBA00022692"/>
    </source>
</evidence>
<dbReference type="Gramene" id="Kaladp0031s0091.1.v1.1">
    <property type="protein sequence ID" value="Kaladp0031s0091.1.v1.1.CDS.1"/>
    <property type="gene ID" value="Kaladp0031s0091.v1.1"/>
</dbReference>
<comment type="caution">
    <text evidence="7">Lacks conserved residue(s) required for the propagation of feature annotation.</text>
</comment>
<dbReference type="GO" id="GO:0009706">
    <property type="term" value="C:chloroplast inner membrane"/>
    <property type="evidence" value="ECO:0007669"/>
    <property type="project" value="UniProtKB-SubCell"/>
</dbReference>
<comment type="subcellular location">
    <subcellularLocation>
        <location evidence="1">Plastid</location>
        <location evidence="1">Chloroplast inner membrane</location>
        <topology evidence="1">Multi-pass membrane protein</topology>
    </subcellularLocation>
    <subcellularLocation>
        <location evidence="7">Plastid</location>
        <location evidence="7">Chloroplast membrane</location>
        <topology evidence="7">Multi-pass membrane protein</topology>
    </subcellularLocation>
</comment>
<proteinExistence type="inferred from homology"/>
<evidence type="ECO:0000256" key="6">
    <source>
        <dbReference type="ARBA" id="ARBA00023136"/>
    </source>
</evidence>
<dbReference type="Pfam" id="PF16166">
    <property type="entry name" value="TIC20"/>
    <property type="match status" value="1"/>
</dbReference>
<keyword evidence="4" id="KW-1001">Plastid inner membrane</keyword>
<reference evidence="9" key="1">
    <citation type="submission" date="2021-01" db="UniProtKB">
        <authorList>
            <consortium name="EnsemblPlants"/>
        </authorList>
    </citation>
    <scope>IDENTIFICATION</scope>
</reference>
<sequence length="213" mass="23947">MASIPLLRFSLHPLSKPQFAQTPSPISLRFPHPLTPPLQSLSKTITSPRRRHGTRMSYTPTPAVDRLVSAAAYLLPFFNGLQYGRHLFMQYPILGSVFEPILPLLSLYRSVPYGSFVAFFALYLAVVRNPSFDRYVRFNAMQAVVLDVLLALPMLVQRIFNPGRAGLGYRLMVMGHNAVFVFVVFCFVYSFVSCILGRTPYLPFVADAAGRQL</sequence>
<dbReference type="PANTHER" id="PTHR33510:SF5">
    <property type="entry name" value="PROTEIN TIC 20-II, CHLOROPLASTIC"/>
    <property type="match status" value="1"/>
</dbReference>
<comment type="function">
    <text evidence="7">Involved in protein precursor import into chloroplasts.</text>
</comment>
<protein>
    <recommendedName>
        <fullName evidence="7">Protein TIC 20</fullName>
    </recommendedName>
</protein>
<keyword evidence="10" id="KW-1185">Reference proteome</keyword>
<keyword evidence="6 7" id="KW-0472">Membrane</keyword>
<evidence type="ECO:0000256" key="1">
    <source>
        <dbReference type="ARBA" id="ARBA00004478"/>
    </source>
</evidence>
<evidence type="ECO:0000256" key="2">
    <source>
        <dbReference type="ARBA" id="ARBA00009596"/>
    </source>
</evidence>
<keyword evidence="3 7" id="KW-0812">Transmembrane</keyword>
<comment type="similarity">
    <text evidence="2 7">Belongs to the Tic20 family.</text>
</comment>
<evidence type="ECO:0000256" key="4">
    <source>
        <dbReference type="ARBA" id="ARBA00022780"/>
    </source>
</evidence>
<keyword evidence="5 7" id="KW-1133">Transmembrane helix</keyword>
<organism evidence="9 10">
    <name type="scientific">Kalanchoe fedtschenkoi</name>
    <name type="common">Lavender scallops</name>
    <name type="synonym">South American air plant</name>
    <dbReference type="NCBI Taxonomy" id="63787"/>
    <lineage>
        <taxon>Eukaryota</taxon>
        <taxon>Viridiplantae</taxon>
        <taxon>Streptophyta</taxon>
        <taxon>Embryophyta</taxon>
        <taxon>Tracheophyta</taxon>
        <taxon>Spermatophyta</taxon>
        <taxon>Magnoliopsida</taxon>
        <taxon>eudicotyledons</taxon>
        <taxon>Gunneridae</taxon>
        <taxon>Pentapetalae</taxon>
        <taxon>Saxifragales</taxon>
        <taxon>Crassulaceae</taxon>
        <taxon>Kalanchoe</taxon>
    </lineage>
</organism>
<keyword evidence="7" id="KW-0934">Plastid</keyword>
<feature type="transmembrane region" description="Helical" evidence="7">
    <location>
        <begin position="176"/>
        <end position="196"/>
    </location>
</feature>
<dbReference type="EnsemblPlants" id="Kaladp0031s0091.1.v1.1">
    <property type="protein sequence ID" value="Kaladp0031s0091.1.v1.1.CDS.1"/>
    <property type="gene ID" value="Kaladp0031s0091.v1.1"/>
</dbReference>
<evidence type="ECO:0000313" key="10">
    <source>
        <dbReference type="Proteomes" id="UP000594263"/>
    </source>
</evidence>